<feature type="domain" description="ABC transmembrane type-1" evidence="8">
    <location>
        <begin position="72"/>
        <end position="264"/>
    </location>
</feature>
<evidence type="ECO:0000256" key="5">
    <source>
        <dbReference type="ARBA" id="ARBA00022989"/>
    </source>
</evidence>
<dbReference type="CDD" id="cd06261">
    <property type="entry name" value="TM_PBP2"/>
    <property type="match status" value="1"/>
</dbReference>
<keyword evidence="5 7" id="KW-1133">Transmembrane helix</keyword>
<dbReference type="RefSeq" id="WP_244885136.1">
    <property type="nucleotide sequence ID" value="NZ_FNOJ01000006.1"/>
</dbReference>
<dbReference type="PANTHER" id="PTHR43744:SF12">
    <property type="entry name" value="ABC TRANSPORTER PERMEASE PROTEIN MG189-RELATED"/>
    <property type="match status" value="1"/>
</dbReference>
<dbReference type="Proteomes" id="UP000182589">
    <property type="component" value="Unassembled WGS sequence"/>
</dbReference>
<keyword evidence="3" id="KW-1003">Cell membrane</keyword>
<dbReference type="GO" id="GO:0005886">
    <property type="term" value="C:plasma membrane"/>
    <property type="evidence" value="ECO:0007669"/>
    <property type="project" value="UniProtKB-SubCell"/>
</dbReference>
<keyword evidence="10" id="KW-1185">Reference proteome</keyword>
<evidence type="ECO:0000256" key="6">
    <source>
        <dbReference type="ARBA" id="ARBA00023136"/>
    </source>
</evidence>
<dbReference type="SUPFAM" id="SSF161098">
    <property type="entry name" value="MetI-like"/>
    <property type="match status" value="1"/>
</dbReference>
<dbReference type="GO" id="GO:0055085">
    <property type="term" value="P:transmembrane transport"/>
    <property type="evidence" value="ECO:0007669"/>
    <property type="project" value="InterPro"/>
</dbReference>
<keyword evidence="2 7" id="KW-0813">Transport</keyword>
<evidence type="ECO:0000256" key="7">
    <source>
        <dbReference type="RuleBase" id="RU363032"/>
    </source>
</evidence>
<dbReference type="EMBL" id="FNOJ01000006">
    <property type="protein sequence ID" value="SDW46815.1"/>
    <property type="molecule type" value="Genomic_DNA"/>
</dbReference>
<evidence type="ECO:0000256" key="2">
    <source>
        <dbReference type="ARBA" id="ARBA00022448"/>
    </source>
</evidence>
<evidence type="ECO:0000256" key="4">
    <source>
        <dbReference type="ARBA" id="ARBA00022692"/>
    </source>
</evidence>
<evidence type="ECO:0000313" key="9">
    <source>
        <dbReference type="EMBL" id="SDW46815.1"/>
    </source>
</evidence>
<dbReference type="AlphaFoldDB" id="A0A1H2TSJ5"/>
<dbReference type="Gene3D" id="1.10.3720.10">
    <property type="entry name" value="MetI-like"/>
    <property type="match status" value="1"/>
</dbReference>
<accession>A0A1H2TSJ5</accession>
<reference evidence="10" key="1">
    <citation type="submission" date="2016-10" db="EMBL/GenBank/DDBJ databases">
        <authorList>
            <person name="Varghese N."/>
        </authorList>
    </citation>
    <scope>NUCLEOTIDE SEQUENCE [LARGE SCALE GENOMIC DNA]</scope>
    <source>
        <strain evidence="10">DSM 12489</strain>
    </source>
</reference>
<evidence type="ECO:0000259" key="8">
    <source>
        <dbReference type="PROSITE" id="PS50928"/>
    </source>
</evidence>
<evidence type="ECO:0000256" key="3">
    <source>
        <dbReference type="ARBA" id="ARBA00022475"/>
    </source>
</evidence>
<dbReference type="InterPro" id="IPR035906">
    <property type="entry name" value="MetI-like_sf"/>
</dbReference>
<evidence type="ECO:0000313" key="10">
    <source>
        <dbReference type="Proteomes" id="UP000182589"/>
    </source>
</evidence>
<sequence>MNAKRLRLRLTHSGVHIVLIILCAVCITPLFWMIRTALAPSADILSSHLWPNHLAFGNFVTAWHAQPFLLFLGNSLLTNATIVACQLGTSALAAYSLVFIPYQGKRLVFFTTLLAMMVPMQATFVPIYSMLSTFHLINTYGALILPFVGSAFGIFLMRQGFLSIPKEMVQAARVDGATEWQILVNIVLPHAKPTVATLVLLNFVYHYNSLFWPLIATNTNNMRVVPVALSYFLTQDAGQSLQWNLAMAFDVFAIAPVVILFLLGQRYFVQGVTGVSLKG</sequence>
<evidence type="ECO:0000256" key="1">
    <source>
        <dbReference type="ARBA" id="ARBA00004651"/>
    </source>
</evidence>
<dbReference type="InterPro" id="IPR000515">
    <property type="entry name" value="MetI-like"/>
</dbReference>
<feature type="transmembrane region" description="Helical" evidence="7">
    <location>
        <begin position="12"/>
        <end position="34"/>
    </location>
</feature>
<keyword evidence="4 7" id="KW-0812">Transmembrane</keyword>
<protein>
    <submittedName>
        <fullName evidence="9">Carbohydrate ABC transporter membrane protein 2, CUT1 family</fullName>
    </submittedName>
</protein>
<comment type="similarity">
    <text evidence="7">Belongs to the binding-protein-dependent transport system permease family.</text>
</comment>
<feature type="transmembrane region" description="Helical" evidence="7">
    <location>
        <begin position="107"/>
        <end position="128"/>
    </location>
</feature>
<dbReference type="Pfam" id="PF00528">
    <property type="entry name" value="BPD_transp_1"/>
    <property type="match status" value="1"/>
</dbReference>
<name>A0A1H2TSJ5_9BACL</name>
<dbReference type="PROSITE" id="PS50928">
    <property type="entry name" value="ABC_TM1"/>
    <property type="match status" value="1"/>
</dbReference>
<organism evidence="9 10">
    <name type="scientific">Alicyclobacillus hesperidum</name>
    <dbReference type="NCBI Taxonomy" id="89784"/>
    <lineage>
        <taxon>Bacteria</taxon>
        <taxon>Bacillati</taxon>
        <taxon>Bacillota</taxon>
        <taxon>Bacilli</taxon>
        <taxon>Bacillales</taxon>
        <taxon>Alicyclobacillaceae</taxon>
        <taxon>Alicyclobacillus</taxon>
    </lineage>
</organism>
<dbReference type="STRING" id="89784.SAMN04489725_106110"/>
<comment type="subcellular location">
    <subcellularLocation>
        <location evidence="1 7">Cell membrane</location>
        <topology evidence="1 7">Multi-pass membrane protein</topology>
    </subcellularLocation>
</comment>
<keyword evidence="6 7" id="KW-0472">Membrane</keyword>
<proteinExistence type="inferred from homology"/>
<gene>
    <name evidence="9" type="ORF">SAMN04489725_106110</name>
</gene>
<dbReference type="PANTHER" id="PTHR43744">
    <property type="entry name" value="ABC TRANSPORTER PERMEASE PROTEIN MG189-RELATED-RELATED"/>
    <property type="match status" value="1"/>
</dbReference>
<feature type="transmembrane region" description="Helical" evidence="7">
    <location>
        <begin position="76"/>
        <end position="100"/>
    </location>
</feature>
<feature type="transmembrane region" description="Helical" evidence="7">
    <location>
        <begin position="140"/>
        <end position="161"/>
    </location>
</feature>
<feature type="transmembrane region" description="Helical" evidence="7">
    <location>
        <begin position="182"/>
        <end position="205"/>
    </location>
</feature>
<feature type="transmembrane region" description="Helical" evidence="7">
    <location>
        <begin position="241"/>
        <end position="263"/>
    </location>
</feature>